<accession>A0A4Y2G467</accession>
<name>A0A4Y2G467_ARAVE</name>
<feature type="region of interest" description="Disordered" evidence="1">
    <location>
        <begin position="89"/>
        <end position="109"/>
    </location>
</feature>
<evidence type="ECO:0000313" key="2">
    <source>
        <dbReference type="EMBL" id="GBM48027.1"/>
    </source>
</evidence>
<evidence type="ECO:0000256" key="1">
    <source>
        <dbReference type="SAM" id="MobiDB-lite"/>
    </source>
</evidence>
<comment type="caution">
    <text evidence="2">The sequence shown here is derived from an EMBL/GenBank/DDBJ whole genome shotgun (WGS) entry which is preliminary data.</text>
</comment>
<protein>
    <submittedName>
        <fullName evidence="2">Uncharacterized protein</fullName>
    </submittedName>
</protein>
<gene>
    <name evidence="2" type="ORF">AVEN_34357_1</name>
</gene>
<keyword evidence="3" id="KW-1185">Reference proteome</keyword>
<dbReference type="AlphaFoldDB" id="A0A4Y2G467"/>
<feature type="compositionally biased region" description="Basic and acidic residues" evidence="1">
    <location>
        <begin position="91"/>
        <end position="108"/>
    </location>
</feature>
<dbReference type="EMBL" id="BGPR01001202">
    <property type="protein sequence ID" value="GBM48027.1"/>
    <property type="molecule type" value="Genomic_DNA"/>
</dbReference>
<organism evidence="2 3">
    <name type="scientific">Araneus ventricosus</name>
    <name type="common">Orbweaver spider</name>
    <name type="synonym">Epeira ventricosa</name>
    <dbReference type="NCBI Taxonomy" id="182803"/>
    <lineage>
        <taxon>Eukaryota</taxon>
        <taxon>Metazoa</taxon>
        <taxon>Ecdysozoa</taxon>
        <taxon>Arthropoda</taxon>
        <taxon>Chelicerata</taxon>
        <taxon>Arachnida</taxon>
        <taxon>Araneae</taxon>
        <taxon>Araneomorphae</taxon>
        <taxon>Entelegynae</taxon>
        <taxon>Araneoidea</taxon>
        <taxon>Araneidae</taxon>
        <taxon>Araneus</taxon>
    </lineage>
</organism>
<evidence type="ECO:0000313" key="3">
    <source>
        <dbReference type="Proteomes" id="UP000499080"/>
    </source>
</evidence>
<dbReference type="OrthoDB" id="6751875at2759"/>
<dbReference type="Proteomes" id="UP000499080">
    <property type="component" value="Unassembled WGS sequence"/>
</dbReference>
<reference evidence="2 3" key="1">
    <citation type="journal article" date="2019" name="Sci. Rep.">
        <title>Orb-weaving spider Araneus ventricosus genome elucidates the spidroin gene catalogue.</title>
        <authorList>
            <person name="Kono N."/>
            <person name="Nakamura H."/>
            <person name="Ohtoshi R."/>
            <person name="Moran D.A.P."/>
            <person name="Shinohara A."/>
            <person name="Yoshida Y."/>
            <person name="Fujiwara M."/>
            <person name="Mori M."/>
            <person name="Tomita M."/>
            <person name="Arakawa K."/>
        </authorList>
    </citation>
    <scope>NUCLEOTIDE SEQUENCE [LARGE SCALE GENOMIC DNA]</scope>
</reference>
<proteinExistence type="predicted"/>
<sequence>MNFWSRLFKRCPNTDDINSVTELVMIFFYGNSNAKGGFSVNKECVVENMKEETFIAQRLVYDAVMDHGKDVRSIDIRKSLIHSYKNARSRLTKETKKREKEELENKVRESKKKKLDLERKELEAKIAKVKQNATKEVEVSTEEINSLNNTKL</sequence>